<comment type="caution">
    <text evidence="2">The sequence shown here is derived from an EMBL/GenBank/DDBJ whole genome shotgun (WGS) entry which is preliminary data.</text>
</comment>
<evidence type="ECO:0000256" key="1">
    <source>
        <dbReference type="SAM" id="MobiDB-lite"/>
    </source>
</evidence>
<evidence type="ECO:0000313" key="3">
    <source>
        <dbReference type="Proteomes" id="UP000266861"/>
    </source>
</evidence>
<dbReference type="Proteomes" id="UP000266861">
    <property type="component" value="Unassembled WGS sequence"/>
</dbReference>
<keyword evidence="3" id="KW-1185">Reference proteome</keyword>
<protein>
    <submittedName>
        <fullName evidence="2">Uncharacterized protein</fullName>
    </submittedName>
</protein>
<proteinExistence type="predicted"/>
<evidence type="ECO:0000313" key="2">
    <source>
        <dbReference type="EMBL" id="RHZ81191.1"/>
    </source>
</evidence>
<name>A0A397IZ18_9GLOM</name>
<accession>A0A397IZ18</accession>
<reference evidence="2 3" key="1">
    <citation type="submission" date="2018-08" db="EMBL/GenBank/DDBJ databases">
        <title>Genome and evolution of the arbuscular mycorrhizal fungus Diversispora epigaea (formerly Glomus versiforme) and its bacterial endosymbionts.</title>
        <authorList>
            <person name="Sun X."/>
            <person name="Fei Z."/>
            <person name="Harrison M."/>
        </authorList>
    </citation>
    <scope>NUCLEOTIDE SEQUENCE [LARGE SCALE GENOMIC DNA]</scope>
    <source>
        <strain evidence="2 3">IT104</strain>
    </source>
</reference>
<sequence>MSHLIYLQIGLSHSVATHFVFVFSFTSSRFQYYSYPWNCVFAWLWTASPLLATTTHGTASSHGYGLRDNIQGSKRPYEDRGQVNDANQKEENEKSTFFFGRSQNQAKKKPEAEGIFQTINKEKDIQRDRFESHIMESTILMVMTVSALRETVSRGLDNVNLFRIRDLWMHIDKVLNGQLANYTVKKYKPQRRIPNNGDG</sequence>
<organism evidence="2 3">
    <name type="scientific">Diversispora epigaea</name>
    <dbReference type="NCBI Taxonomy" id="1348612"/>
    <lineage>
        <taxon>Eukaryota</taxon>
        <taxon>Fungi</taxon>
        <taxon>Fungi incertae sedis</taxon>
        <taxon>Mucoromycota</taxon>
        <taxon>Glomeromycotina</taxon>
        <taxon>Glomeromycetes</taxon>
        <taxon>Diversisporales</taxon>
        <taxon>Diversisporaceae</taxon>
        <taxon>Diversispora</taxon>
    </lineage>
</organism>
<dbReference type="EMBL" id="PQFF01000115">
    <property type="protein sequence ID" value="RHZ81191.1"/>
    <property type="molecule type" value="Genomic_DNA"/>
</dbReference>
<feature type="compositionally biased region" description="Basic and acidic residues" evidence="1">
    <location>
        <begin position="75"/>
        <end position="90"/>
    </location>
</feature>
<dbReference type="AlphaFoldDB" id="A0A397IZ18"/>
<gene>
    <name evidence="2" type="ORF">Glove_123g202</name>
</gene>
<feature type="region of interest" description="Disordered" evidence="1">
    <location>
        <begin position="57"/>
        <end position="90"/>
    </location>
</feature>